<dbReference type="GO" id="GO:0052717">
    <property type="term" value="F:tRNA-specific adenosine-34 deaminase activity"/>
    <property type="evidence" value="ECO:0007669"/>
    <property type="project" value="UniProtKB-EC"/>
</dbReference>
<dbReference type="SUPFAM" id="SSF56112">
    <property type="entry name" value="Protein kinase-like (PK-like)"/>
    <property type="match status" value="2"/>
</dbReference>
<dbReference type="SUPFAM" id="SSF53927">
    <property type="entry name" value="Cytidine deaminase-like"/>
    <property type="match status" value="1"/>
</dbReference>
<feature type="binding site" evidence="6">
    <location>
        <position position="752"/>
    </location>
    <ligand>
        <name>ATP</name>
        <dbReference type="ChEBI" id="CHEBI:30616"/>
    </ligand>
</feature>
<dbReference type="Pfam" id="PF00383">
    <property type="entry name" value="dCMP_cyt_deam_1"/>
    <property type="match status" value="1"/>
</dbReference>
<dbReference type="PROSITE" id="PS50011">
    <property type="entry name" value="PROTEIN_KINASE_DOM"/>
    <property type="match status" value="2"/>
</dbReference>
<keyword evidence="7" id="KW-0472">Membrane</keyword>
<evidence type="ECO:0000256" key="6">
    <source>
        <dbReference type="PROSITE-ProRule" id="PRU10141"/>
    </source>
</evidence>
<feature type="domain" description="CMP/dCMP-type deaminase" evidence="9">
    <location>
        <begin position="247"/>
        <end position="387"/>
    </location>
</feature>
<keyword evidence="3 6" id="KW-0547">Nucleotide-binding</keyword>
<dbReference type="InterPro" id="IPR001245">
    <property type="entry name" value="Ser-Thr/Tyr_kinase_cat_dom"/>
</dbReference>
<dbReference type="GO" id="GO:0005524">
    <property type="term" value="F:ATP binding"/>
    <property type="evidence" value="ECO:0007669"/>
    <property type="project" value="UniProtKB-UniRule"/>
</dbReference>
<keyword evidence="7" id="KW-1133">Transmembrane helix</keyword>
<keyword evidence="7" id="KW-0812">Transmembrane</keyword>
<evidence type="ECO:0000313" key="11">
    <source>
        <dbReference type="Proteomes" id="UP000243217"/>
    </source>
</evidence>
<dbReference type="InterPro" id="IPR017441">
    <property type="entry name" value="Protein_kinase_ATP_BS"/>
</dbReference>
<dbReference type="InterPro" id="IPR008271">
    <property type="entry name" value="Ser/Thr_kinase_AS"/>
</dbReference>
<dbReference type="Gene3D" id="3.40.140.10">
    <property type="entry name" value="Cytidine Deaminase, domain 2"/>
    <property type="match status" value="1"/>
</dbReference>
<evidence type="ECO:0000256" key="3">
    <source>
        <dbReference type="ARBA" id="ARBA00022741"/>
    </source>
</evidence>
<dbReference type="Pfam" id="PF07714">
    <property type="entry name" value="PK_Tyr_Ser-Thr"/>
    <property type="match status" value="2"/>
</dbReference>
<keyword evidence="2" id="KW-0808">Transferase</keyword>
<keyword evidence="11" id="KW-1185">Reference proteome</keyword>
<keyword evidence="4 10" id="KW-0418">Kinase</keyword>
<dbReference type="PANTHER" id="PTHR44329">
    <property type="entry name" value="SERINE/THREONINE-PROTEIN KINASE TNNI3K-RELATED"/>
    <property type="match status" value="1"/>
</dbReference>
<dbReference type="SMART" id="SM00220">
    <property type="entry name" value="S_TKc"/>
    <property type="match status" value="2"/>
</dbReference>
<evidence type="ECO:0000259" key="8">
    <source>
        <dbReference type="PROSITE" id="PS50011"/>
    </source>
</evidence>
<keyword evidence="1" id="KW-0723">Serine/threonine-protein kinase</keyword>
<dbReference type="InterPro" id="IPR051681">
    <property type="entry name" value="Ser/Thr_Kinases-Pseudokinases"/>
</dbReference>
<dbReference type="InterPro" id="IPR000719">
    <property type="entry name" value="Prot_kinase_dom"/>
</dbReference>
<feature type="transmembrane region" description="Helical" evidence="7">
    <location>
        <begin position="533"/>
        <end position="553"/>
    </location>
</feature>
<evidence type="ECO:0000256" key="2">
    <source>
        <dbReference type="ARBA" id="ARBA00022679"/>
    </source>
</evidence>
<evidence type="ECO:0000256" key="5">
    <source>
        <dbReference type="ARBA" id="ARBA00022840"/>
    </source>
</evidence>
<dbReference type="CDD" id="cd01285">
    <property type="entry name" value="nucleoside_deaminase"/>
    <property type="match status" value="1"/>
</dbReference>
<dbReference type="GO" id="GO:0004674">
    <property type="term" value="F:protein serine/threonine kinase activity"/>
    <property type="evidence" value="ECO:0007669"/>
    <property type="project" value="UniProtKB-KW"/>
</dbReference>
<protein>
    <submittedName>
        <fullName evidence="10">Kinase</fullName>
    </submittedName>
</protein>
<dbReference type="PROSITE" id="PS51747">
    <property type="entry name" value="CYT_DCMP_DEAMINASES_2"/>
    <property type="match status" value="1"/>
</dbReference>
<dbReference type="Gene3D" id="1.10.510.10">
    <property type="entry name" value="Transferase(Phosphotransferase) domain 1"/>
    <property type="match status" value="2"/>
</dbReference>
<dbReference type="GO" id="GO:0002100">
    <property type="term" value="P:tRNA wobble adenosine to inosine editing"/>
    <property type="evidence" value="ECO:0007669"/>
    <property type="project" value="InterPro"/>
</dbReference>
<keyword evidence="5 6" id="KW-0067">ATP-binding</keyword>
<dbReference type="PANTHER" id="PTHR44329:SF288">
    <property type="entry name" value="MITOGEN-ACTIVATED PROTEIN KINASE KINASE KINASE 20"/>
    <property type="match status" value="1"/>
</dbReference>
<feature type="binding site" evidence="6">
    <location>
        <position position="1061"/>
    </location>
    <ligand>
        <name>ATP</name>
        <dbReference type="ChEBI" id="CHEBI:30616"/>
    </ligand>
</feature>
<feature type="domain" description="Protein kinase" evidence="8">
    <location>
        <begin position="1033"/>
        <end position="1294"/>
    </location>
</feature>
<feature type="transmembrane region" description="Helical" evidence="7">
    <location>
        <begin position="649"/>
        <end position="666"/>
    </location>
</feature>
<dbReference type="EMBL" id="JNBS01002484">
    <property type="protein sequence ID" value="OQR90847.1"/>
    <property type="molecule type" value="Genomic_DNA"/>
</dbReference>
<evidence type="ECO:0000256" key="4">
    <source>
        <dbReference type="ARBA" id="ARBA00022777"/>
    </source>
</evidence>
<dbReference type="CDD" id="cd13999">
    <property type="entry name" value="STKc_MAP3K-like"/>
    <property type="match status" value="2"/>
</dbReference>
<feature type="transmembrane region" description="Helical" evidence="7">
    <location>
        <begin position="499"/>
        <end position="518"/>
    </location>
</feature>
<name>A0A1V9YYW1_9STRA</name>
<comment type="caution">
    <text evidence="10">The sequence shown here is derived from an EMBL/GenBank/DDBJ whole genome shotgun (WGS) entry which is preliminary data.</text>
</comment>
<sequence length="1309" mass="146504">MMNLVVFPSVFSKRRLPTRPIINWSKVTKRTPRAVHEALNNSIVGVHNYSALAKFQWTYLDSAQFLPYQYTIVGGKCVPFHSFEIRASKAYRRAKTKKLYSIQEDSIEEEFCMWSVHEVDNALNKHSFKEKIVFNAISFPAKHGSDIMKLLFKATLSLKDMGYGHLKRMKKHTDGRLLALISPDISIANSFVSSLSNIETLEMVAVEVPKFAAMTKEEFAVGNAEWPLVFHPNVDANVLALDEKDIEQINTFGSKLFDAMAATPATTVAIGCGANHCIIVNPQTNSIVASAEEFGSSNNPLLQHAPMQALEAVSQQDLKRTEKTESYLCTGYDVYVATEPCVMCAMALVHSRVRRVLYIQKNSSSGALGSIYQLHTQRSLNHRYRAFHIAPPLKVGPVSPYKKAYNYSDCVLQLMATGKRPMPKVTPNQGDTSPIKLPSISPGKTVGMFFRGATSKKSGVRSQTEEFEMSFMSLRFSDVELEERFRQSRLKKYRRRLRFGANITAFFIPLLVVMQVLLKKNDTNSWEEFPRVIIFPLIVGFCGTFVSIFFHLFQKYPLALMTICLVGQVCALLDTTAAGTNVSEKNIWVQFIFSLGITSSTGLNFLETTFIMTCSGICFLLLAWIRYAIDIADPALTDITTLSTPGTCNVAIILYTILLGFLSWNWEYEERRDFILTERLAKENVQIQMTMEMTGWFSGGVAVSNEGQQQGIMNSNCHIDPKDVEIGAELGTGTFGSVYSARWKETNVAVKKIILRGDTQTIVTNFGAEASVMAQLRHPNVVMFMGVMLHPEYVGLVMELCPKGSLYGVIHSDELKLDWSLLLRMLLDSARGMNFLHSSSPPLIHRDLKSINLLIDADWRCKVSDFGLSKLKAMREDVFSDRDSPANRSYVGTSMWIAPEIFNGEEHTEASDVYSFGVILYEVMSGASPFESVSPDAVPFIVQSGKRPTDFAPLTPITHPALQTLAPLMTKCWDADYRTRPLFTTIIGVIQQVLVSYVDQELWEDHIIFPDRKLVTNNIPEPEDGFLITEKDVVLGEAIGKGVFGVVYSGIYFGTPVAIKKLPIGAVPKNTLAEFHKECSIMKGLHHPNIVLFMGSCSNPPNLLLVTELLVNGSFFDYYHKHDCPTRDQHRLLSYNIALDMARGLAYLHNHNAVVIHRDLKSQNILLDEKMRTKIADFGLSKFREVGKTMSICGSPLWVAPEVLRGEKYGTPCDVYSFSIIVWEVLAWSEPYPAMGSSEVMKGVACGNLRPIPPDDAPTCLANLLRDCWHRKQETRPGFNQIVPLLEGMRDEVLGTHTNPTTAQSGSHR</sequence>
<feature type="domain" description="Protein kinase" evidence="8">
    <location>
        <begin position="724"/>
        <end position="994"/>
    </location>
</feature>
<dbReference type="InterPro" id="IPR002125">
    <property type="entry name" value="CMP_dCMP_dom"/>
</dbReference>
<dbReference type="InterPro" id="IPR016193">
    <property type="entry name" value="Cytidine_deaminase-like"/>
</dbReference>
<evidence type="ECO:0000259" key="9">
    <source>
        <dbReference type="PROSITE" id="PS51747"/>
    </source>
</evidence>
<feature type="transmembrane region" description="Helical" evidence="7">
    <location>
        <begin position="610"/>
        <end position="629"/>
    </location>
</feature>
<dbReference type="PROSITE" id="PS00108">
    <property type="entry name" value="PROTEIN_KINASE_ST"/>
    <property type="match status" value="2"/>
</dbReference>
<gene>
    <name evidence="10" type="ORF">THRCLA_09184</name>
</gene>
<proteinExistence type="predicted"/>
<dbReference type="Proteomes" id="UP000243217">
    <property type="component" value="Unassembled WGS sequence"/>
</dbReference>
<organism evidence="10 11">
    <name type="scientific">Thraustotheca clavata</name>
    <dbReference type="NCBI Taxonomy" id="74557"/>
    <lineage>
        <taxon>Eukaryota</taxon>
        <taxon>Sar</taxon>
        <taxon>Stramenopiles</taxon>
        <taxon>Oomycota</taxon>
        <taxon>Saprolegniomycetes</taxon>
        <taxon>Saprolegniales</taxon>
        <taxon>Achlyaceae</taxon>
        <taxon>Thraustotheca</taxon>
    </lineage>
</organism>
<dbReference type="InterPro" id="IPR011009">
    <property type="entry name" value="Kinase-like_dom_sf"/>
</dbReference>
<evidence type="ECO:0000256" key="1">
    <source>
        <dbReference type="ARBA" id="ARBA00022527"/>
    </source>
</evidence>
<dbReference type="Gene3D" id="3.30.200.20">
    <property type="entry name" value="Phosphorylase Kinase, domain 1"/>
    <property type="match status" value="1"/>
</dbReference>
<dbReference type="STRING" id="74557.A0A1V9YYW1"/>
<dbReference type="SMR" id="A0A1V9YYW1"/>
<reference evidence="10 11" key="1">
    <citation type="journal article" date="2014" name="Genome Biol. Evol.">
        <title>The secreted proteins of Achlya hypogyna and Thraustotheca clavata identify the ancestral oomycete secretome and reveal gene acquisitions by horizontal gene transfer.</title>
        <authorList>
            <person name="Misner I."/>
            <person name="Blouin N."/>
            <person name="Leonard G."/>
            <person name="Richards T.A."/>
            <person name="Lane C.E."/>
        </authorList>
    </citation>
    <scope>NUCLEOTIDE SEQUENCE [LARGE SCALE GENOMIC DNA]</scope>
    <source>
        <strain evidence="10 11">ATCC 34112</strain>
    </source>
</reference>
<evidence type="ECO:0000256" key="7">
    <source>
        <dbReference type="SAM" id="Phobius"/>
    </source>
</evidence>
<evidence type="ECO:0000313" key="10">
    <source>
        <dbReference type="EMBL" id="OQR90847.1"/>
    </source>
</evidence>
<accession>A0A1V9YYW1</accession>
<dbReference type="PROSITE" id="PS00107">
    <property type="entry name" value="PROTEIN_KINASE_ATP"/>
    <property type="match status" value="2"/>
</dbReference>
<dbReference type="OrthoDB" id="339325at2759"/>